<dbReference type="EMBL" id="MHPP01000018">
    <property type="protein sequence ID" value="OGZ84383.1"/>
    <property type="molecule type" value="Genomic_DNA"/>
</dbReference>
<gene>
    <name evidence="2" type="ORF">A2401_03695</name>
</gene>
<sequence>MFDRNNNNRGFAPREMVKGNWKCSECGVEITEMPFEPSPDRPIYCRECWSKKRPPRFSR</sequence>
<name>A0A1G2JBQ9_9BACT</name>
<evidence type="ECO:0000313" key="2">
    <source>
        <dbReference type="EMBL" id="OGZ84383.1"/>
    </source>
</evidence>
<dbReference type="Proteomes" id="UP000177751">
    <property type="component" value="Unassembled WGS sequence"/>
</dbReference>
<organism evidence="2 3">
    <name type="scientific">Candidatus Staskawiczbacteria bacterium RIFOXYC1_FULL_38_18</name>
    <dbReference type="NCBI Taxonomy" id="1802229"/>
    <lineage>
        <taxon>Bacteria</taxon>
        <taxon>Candidatus Staskawicziibacteriota</taxon>
    </lineage>
</organism>
<proteinExistence type="predicted"/>
<reference evidence="2 3" key="1">
    <citation type="journal article" date="2016" name="Nat. Commun.">
        <title>Thousands of microbial genomes shed light on interconnected biogeochemical processes in an aquifer system.</title>
        <authorList>
            <person name="Anantharaman K."/>
            <person name="Brown C.T."/>
            <person name="Hug L.A."/>
            <person name="Sharon I."/>
            <person name="Castelle C.J."/>
            <person name="Probst A.J."/>
            <person name="Thomas B.C."/>
            <person name="Singh A."/>
            <person name="Wilkins M.J."/>
            <person name="Karaoz U."/>
            <person name="Brodie E.L."/>
            <person name="Williams K.H."/>
            <person name="Hubbard S.S."/>
            <person name="Banfield J.F."/>
        </authorList>
    </citation>
    <scope>NUCLEOTIDE SEQUENCE [LARGE SCALE GENOMIC DNA]</scope>
</reference>
<dbReference type="Pfam" id="PF23477">
    <property type="entry name" value="zf_Tbcl_2"/>
    <property type="match status" value="1"/>
</dbReference>
<protein>
    <recommendedName>
        <fullName evidence="1">CxxC-x17-CxxC domain-containing protein</fullName>
    </recommendedName>
</protein>
<evidence type="ECO:0000313" key="3">
    <source>
        <dbReference type="Proteomes" id="UP000177751"/>
    </source>
</evidence>
<accession>A0A1G2JBQ9</accession>
<dbReference type="STRING" id="1802229.A2401_03695"/>
<dbReference type="InterPro" id="IPR026363">
    <property type="entry name" value="CxxC-x17-CxxC_dom"/>
</dbReference>
<feature type="domain" description="CxxC-x17-CxxC" evidence="1">
    <location>
        <begin position="21"/>
        <end position="53"/>
    </location>
</feature>
<dbReference type="AlphaFoldDB" id="A0A1G2JBQ9"/>
<dbReference type="NCBIfam" id="TIGR04272">
    <property type="entry name" value="cxxc_cxxc_Mbark"/>
    <property type="match status" value="1"/>
</dbReference>
<comment type="caution">
    <text evidence="2">The sequence shown here is derived from an EMBL/GenBank/DDBJ whole genome shotgun (WGS) entry which is preliminary data.</text>
</comment>
<evidence type="ECO:0000259" key="1">
    <source>
        <dbReference type="Pfam" id="PF23477"/>
    </source>
</evidence>